<dbReference type="Pfam" id="PF00069">
    <property type="entry name" value="Pkinase"/>
    <property type="match status" value="1"/>
</dbReference>
<dbReference type="AlphaFoldDB" id="A0A7R9LBQ7"/>
<evidence type="ECO:0000256" key="3">
    <source>
        <dbReference type="ARBA" id="ARBA00022679"/>
    </source>
</evidence>
<evidence type="ECO:0000256" key="8">
    <source>
        <dbReference type="ARBA" id="ARBA00037982"/>
    </source>
</evidence>
<dbReference type="InterPro" id="IPR050339">
    <property type="entry name" value="CC_SR_Kinase"/>
</dbReference>
<evidence type="ECO:0000259" key="11">
    <source>
        <dbReference type="PROSITE" id="PS50011"/>
    </source>
</evidence>
<keyword evidence="3" id="KW-0808">Transferase</keyword>
<accession>A0A7R9LBQ7</accession>
<dbReference type="Proteomes" id="UP000728032">
    <property type="component" value="Unassembled WGS sequence"/>
</dbReference>
<dbReference type="EMBL" id="OC914960">
    <property type="protein sequence ID" value="CAD7637797.1"/>
    <property type="molecule type" value="Genomic_DNA"/>
</dbReference>
<dbReference type="PANTHER" id="PTHR11042">
    <property type="entry name" value="EUKARYOTIC TRANSLATION INITIATION FACTOR 2-ALPHA KINASE EIF2-ALPHA KINASE -RELATED"/>
    <property type="match status" value="1"/>
</dbReference>
<dbReference type="EC" id="2.7.11.1" evidence="1"/>
<evidence type="ECO:0000256" key="4">
    <source>
        <dbReference type="ARBA" id="ARBA00022741"/>
    </source>
</evidence>
<dbReference type="SUPFAM" id="SSF56112">
    <property type="entry name" value="Protein kinase-like (PK-like)"/>
    <property type="match status" value="1"/>
</dbReference>
<dbReference type="OrthoDB" id="10261027at2759"/>
<dbReference type="Gene3D" id="1.10.510.10">
    <property type="entry name" value="Transferase(Phosphotransferase) domain 1"/>
    <property type="match status" value="1"/>
</dbReference>
<evidence type="ECO:0000256" key="5">
    <source>
        <dbReference type="ARBA" id="ARBA00022777"/>
    </source>
</evidence>
<dbReference type="InterPro" id="IPR011009">
    <property type="entry name" value="Kinase-like_dom_sf"/>
</dbReference>
<dbReference type="PANTHER" id="PTHR11042:SF160">
    <property type="entry name" value="EUKARYOTIC TRANSLATION INITIATION FACTOR 2-ALPHA KINASE 1"/>
    <property type="match status" value="1"/>
</dbReference>
<evidence type="ECO:0000256" key="1">
    <source>
        <dbReference type="ARBA" id="ARBA00012513"/>
    </source>
</evidence>
<evidence type="ECO:0000256" key="7">
    <source>
        <dbReference type="ARBA" id="ARBA00023193"/>
    </source>
</evidence>
<sequence length="127" mass="14550">MKPQIIHRDLKPENILIDENVRNGRFIKLCDFGLTTVHDKEINYMTRDKHSTGVGTIKYLAPEISQGSKYGLKVDIYSLAIIGSEIFELDLFYTDPDNSESIYSVNEVLNPKRSGWGTGHRDLKNYK</sequence>
<dbReference type="InterPro" id="IPR008271">
    <property type="entry name" value="Ser/Thr_kinase_AS"/>
</dbReference>
<evidence type="ECO:0000256" key="10">
    <source>
        <dbReference type="ARBA" id="ARBA00048977"/>
    </source>
</evidence>
<keyword evidence="6" id="KW-0067">ATP-binding</keyword>
<dbReference type="PROSITE" id="PS00108">
    <property type="entry name" value="PROTEIN_KINASE_ST"/>
    <property type="match status" value="1"/>
</dbReference>
<dbReference type="GO" id="GO:0017148">
    <property type="term" value="P:negative regulation of translation"/>
    <property type="evidence" value="ECO:0007669"/>
    <property type="project" value="UniProtKB-KW"/>
</dbReference>
<keyword evidence="2" id="KW-0723">Serine/threonine-protein kinase</keyword>
<comment type="catalytic activity">
    <reaction evidence="9">
        <text>L-threonyl-[protein] + ATP = O-phospho-L-threonyl-[protein] + ADP + H(+)</text>
        <dbReference type="Rhea" id="RHEA:46608"/>
        <dbReference type="Rhea" id="RHEA-COMP:11060"/>
        <dbReference type="Rhea" id="RHEA-COMP:11605"/>
        <dbReference type="ChEBI" id="CHEBI:15378"/>
        <dbReference type="ChEBI" id="CHEBI:30013"/>
        <dbReference type="ChEBI" id="CHEBI:30616"/>
        <dbReference type="ChEBI" id="CHEBI:61977"/>
        <dbReference type="ChEBI" id="CHEBI:456216"/>
        <dbReference type="EC" id="2.7.11.1"/>
    </reaction>
    <physiologicalReaction direction="left-to-right" evidence="9">
        <dbReference type="Rhea" id="RHEA:46609"/>
    </physiologicalReaction>
</comment>
<dbReference type="GO" id="GO:0005737">
    <property type="term" value="C:cytoplasm"/>
    <property type="evidence" value="ECO:0007669"/>
    <property type="project" value="TreeGrafter"/>
</dbReference>
<evidence type="ECO:0000313" key="12">
    <source>
        <dbReference type="EMBL" id="CAD7637797.1"/>
    </source>
</evidence>
<evidence type="ECO:0000256" key="2">
    <source>
        <dbReference type="ARBA" id="ARBA00022527"/>
    </source>
</evidence>
<dbReference type="GO" id="GO:0005634">
    <property type="term" value="C:nucleus"/>
    <property type="evidence" value="ECO:0007669"/>
    <property type="project" value="TreeGrafter"/>
</dbReference>
<organism evidence="12">
    <name type="scientific">Oppiella nova</name>
    <dbReference type="NCBI Taxonomy" id="334625"/>
    <lineage>
        <taxon>Eukaryota</taxon>
        <taxon>Metazoa</taxon>
        <taxon>Ecdysozoa</taxon>
        <taxon>Arthropoda</taxon>
        <taxon>Chelicerata</taxon>
        <taxon>Arachnida</taxon>
        <taxon>Acari</taxon>
        <taxon>Acariformes</taxon>
        <taxon>Sarcoptiformes</taxon>
        <taxon>Oribatida</taxon>
        <taxon>Brachypylina</taxon>
        <taxon>Oppioidea</taxon>
        <taxon>Oppiidae</taxon>
        <taxon>Oppiella</taxon>
    </lineage>
</organism>
<feature type="domain" description="Protein kinase" evidence="11">
    <location>
        <begin position="1"/>
        <end position="127"/>
    </location>
</feature>
<comment type="catalytic activity">
    <reaction evidence="10">
        <text>L-seryl-[protein] + ATP = O-phospho-L-seryl-[protein] + ADP + H(+)</text>
        <dbReference type="Rhea" id="RHEA:17989"/>
        <dbReference type="Rhea" id="RHEA-COMP:9863"/>
        <dbReference type="Rhea" id="RHEA-COMP:11604"/>
        <dbReference type="ChEBI" id="CHEBI:15378"/>
        <dbReference type="ChEBI" id="CHEBI:29999"/>
        <dbReference type="ChEBI" id="CHEBI:30616"/>
        <dbReference type="ChEBI" id="CHEBI:83421"/>
        <dbReference type="ChEBI" id="CHEBI:456216"/>
        <dbReference type="EC" id="2.7.11.1"/>
    </reaction>
    <physiologicalReaction direction="left-to-right" evidence="10">
        <dbReference type="Rhea" id="RHEA:17990"/>
    </physiologicalReaction>
</comment>
<evidence type="ECO:0000256" key="9">
    <source>
        <dbReference type="ARBA" id="ARBA00048659"/>
    </source>
</evidence>
<keyword evidence="4" id="KW-0547">Nucleotide-binding</keyword>
<evidence type="ECO:0000313" key="13">
    <source>
        <dbReference type="Proteomes" id="UP000728032"/>
    </source>
</evidence>
<proteinExistence type="inferred from homology"/>
<dbReference type="GO" id="GO:0005524">
    <property type="term" value="F:ATP binding"/>
    <property type="evidence" value="ECO:0007669"/>
    <property type="project" value="UniProtKB-KW"/>
</dbReference>
<dbReference type="PROSITE" id="PS50011">
    <property type="entry name" value="PROTEIN_KINASE_DOM"/>
    <property type="match status" value="1"/>
</dbReference>
<name>A0A7R9LBQ7_9ACAR</name>
<gene>
    <name evidence="12" type="ORF">ONB1V03_LOCUS1027</name>
</gene>
<protein>
    <recommendedName>
        <fullName evidence="1">non-specific serine/threonine protein kinase</fullName>
        <ecNumber evidence="1">2.7.11.1</ecNumber>
    </recommendedName>
</protein>
<reference evidence="12" key="1">
    <citation type="submission" date="2020-11" db="EMBL/GenBank/DDBJ databases">
        <authorList>
            <person name="Tran Van P."/>
        </authorList>
    </citation>
    <scope>NUCLEOTIDE SEQUENCE</scope>
</reference>
<comment type="similarity">
    <text evidence="8">Belongs to the protein kinase superfamily. Ser/Thr protein kinase family. GCN2 subfamily.</text>
</comment>
<dbReference type="GO" id="GO:0004694">
    <property type="term" value="F:eukaryotic translation initiation factor 2alpha kinase activity"/>
    <property type="evidence" value="ECO:0007669"/>
    <property type="project" value="TreeGrafter"/>
</dbReference>
<evidence type="ECO:0000256" key="6">
    <source>
        <dbReference type="ARBA" id="ARBA00022840"/>
    </source>
</evidence>
<keyword evidence="5" id="KW-0418">Kinase</keyword>
<keyword evidence="7" id="KW-0652">Protein synthesis inhibitor</keyword>
<dbReference type="InterPro" id="IPR000719">
    <property type="entry name" value="Prot_kinase_dom"/>
</dbReference>
<keyword evidence="13" id="KW-1185">Reference proteome</keyword>
<dbReference type="EMBL" id="CAJPVJ010000135">
    <property type="protein sequence ID" value="CAG2161400.1"/>
    <property type="molecule type" value="Genomic_DNA"/>
</dbReference>